<protein>
    <recommendedName>
        <fullName evidence="4">Phytocyanin domain-containing protein</fullName>
    </recommendedName>
</protein>
<dbReference type="Proteomes" id="UP000241818">
    <property type="component" value="Unassembled WGS sequence"/>
</dbReference>
<keyword evidence="3" id="KW-1185">Reference proteome</keyword>
<dbReference type="SUPFAM" id="SSF49503">
    <property type="entry name" value="Cupredoxins"/>
    <property type="match status" value="1"/>
</dbReference>
<dbReference type="EMBL" id="KZ679011">
    <property type="protein sequence ID" value="PSS18529.1"/>
    <property type="molecule type" value="Genomic_DNA"/>
</dbReference>
<dbReference type="CDD" id="cd00920">
    <property type="entry name" value="Cupredoxin"/>
    <property type="match status" value="1"/>
</dbReference>
<evidence type="ECO:0008006" key="4">
    <source>
        <dbReference type="Google" id="ProtNLM"/>
    </source>
</evidence>
<dbReference type="InterPro" id="IPR008972">
    <property type="entry name" value="Cupredoxin"/>
</dbReference>
<dbReference type="InParanoid" id="A0A2T3B1W1"/>
<dbReference type="GeneID" id="36574746"/>
<dbReference type="OrthoDB" id="2331100at2759"/>
<evidence type="ECO:0000256" key="1">
    <source>
        <dbReference type="SAM" id="SignalP"/>
    </source>
</evidence>
<name>A0A2T3B1W1_AMORE</name>
<dbReference type="AlphaFoldDB" id="A0A2T3B1W1"/>
<sequence length="210" mass="21246">MYPSFLRFTLTLTFIFTLLSPILCTQAPTTNLTPTTIPIAVGLHGALSFSPNSTSASVGDILEFRFFNGSAPHSVVSGPFGTPCLPGSGGFFSGYLEGNDTFSVTVTTTDPIWYYCSAHKHCQYGMVGVINPPVKAPNSTLAQYAMAAKGVAMAGAPPEVTGGVAGNGSVAASSSAVAPVKPVPTGGVGRSSIAAGGVGIWIVGGVVGAW</sequence>
<evidence type="ECO:0000313" key="2">
    <source>
        <dbReference type="EMBL" id="PSS18529.1"/>
    </source>
</evidence>
<evidence type="ECO:0000313" key="3">
    <source>
        <dbReference type="Proteomes" id="UP000241818"/>
    </source>
</evidence>
<organism evidence="2 3">
    <name type="scientific">Amorphotheca resinae ATCC 22711</name>
    <dbReference type="NCBI Taxonomy" id="857342"/>
    <lineage>
        <taxon>Eukaryota</taxon>
        <taxon>Fungi</taxon>
        <taxon>Dikarya</taxon>
        <taxon>Ascomycota</taxon>
        <taxon>Pezizomycotina</taxon>
        <taxon>Leotiomycetes</taxon>
        <taxon>Helotiales</taxon>
        <taxon>Amorphothecaceae</taxon>
        <taxon>Amorphotheca</taxon>
    </lineage>
</organism>
<feature type="signal peptide" evidence="1">
    <location>
        <begin position="1"/>
        <end position="24"/>
    </location>
</feature>
<dbReference type="InterPro" id="IPR052953">
    <property type="entry name" value="Ser-rich/MCO-related"/>
</dbReference>
<dbReference type="STRING" id="857342.A0A2T3B1W1"/>
<dbReference type="RefSeq" id="XP_024720881.1">
    <property type="nucleotide sequence ID" value="XM_024866665.1"/>
</dbReference>
<reference evidence="2 3" key="1">
    <citation type="journal article" date="2018" name="New Phytol.">
        <title>Comparative genomics and transcriptomics depict ericoid mycorrhizal fungi as versatile saprotrophs and plant mutualists.</title>
        <authorList>
            <person name="Martino E."/>
            <person name="Morin E."/>
            <person name="Grelet G.A."/>
            <person name="Kuo A."/>
            <person name="Kohler A."/>
            <person name="Daghino S."/>
            <person name="Barry K.W."/>
            <person name="Cichocki N."/>
            <person name="Clum A."/>
            <person name="Dockter R.B."/>
            <person name="Hainaut M."/>
            <person name="Kuo R.C."/>
            <person name="LaButti K."/>
            <person name="Lindahl B.D."/>
            <person name="Lindquist E.A."/>
            <person name="Lipzen A."/>
            <person name="Khouja H.R."/>
            <person name="Magnuson J."/>
            <person name="Murat C."/>
            <person name="Ohm R.A."/>
            <person name="Singer S.W."/>
            <person name="Spatafora J.W."/>
            <person name="Wang M."/>
            <person name="Veneault-Fourrey C."/>
            <person name="Henrissat B."/>
            <person name="Grigoriev I.V."/>
            <person name="Martin F.M."/>
            <person name="Perotto S."/>
        </authorList>
    </citation>
    <scope>NUCLEOTIDE SEQUENCE [LARGE SCALE GENOMIC DNA]</scope>
    <source>
        <strain evidence="2 3">ATCC 22711</strain>
    </source>
</reference>
<gene>
    <name evidence="2" type="ORF">M430DRAFT_35038</name>
</gene>
<dbReference type="Gene3D" id="2.60.40.420">
    <property type="entry name" value="Cupredoxins - blue copper proteins"/>
    <property type="match status" value="1"/>
</dbReference>
<feature type="chain" id="PRO_5015479883" description="Phytocyanin domain-containing protein" evidence="1">
    <location>
        <begin position="25"/>
        <end position="210"/>
    </location>
</feature>
<dbReference type="PANTHER" id="PTHR34883">
    <property type="entry name" value="SERINE-RICH PROTEIN, PUTATIVE-RELATED-RELATED"/>
    <property type="match status" value="1"/>
</dbReference>
<dbReference type="PANTHER" id="PTHR34883:SF15">
    <property type="entry name" value="EXTRACELLULAR SERINE-RICH PROTEIN"/>
    <property type="match status" value="1"/>
</dbReference>
<keyword evidence="1" id="KW-0732">Signal</keyword>
<proteinExistence type="predicted"/>
<accession>A0A2T3B1W1</accession>